<keyword evidence="2" id="KW-1185">Reference proteome</keyword>
<evidence type="ECO:0000313" key="1">
    <source>
        <dbReference type="EMBL" id="BAY83873.1"/>
    </source>
</evidence>
<evidence type="ECO:0000313" key="2">
    <source>
        <dbReference type="Proteomes" id="UP000218418"/>
    </source>
</evidence>
<dbReference type="AlphaFoldDB" id="A0A1Z4LRM0"/>
<dbReference type="EMBL" id="AP018227">
    <property type="protein sequence ID" value="BAY83873.1"/>
    <property type="molecule type" value="Genomic_DNA"/>
</dbReference>
<name>A0A1Z4LRM0_9CYAN</name>
<dbReference type="Proteomes" id="UP000218418">
    <property type="component" value="Chromosome"/>
</dbReference>
<dbReference type="PROSITE" id="PS52050">
    <property type="entry name" value="WYL"/>
    <property type="match status" value="1"/>
</dbReference>
<sequence length="325" mass="38643">MPGKNSYNQIAFAISILQLLAEKPRKRDELSKLLDSILEKQGKSEGDTIQKLTRTIRKLRDCGIEIKSAPHHPYELIESNFPVILSTEQRQALAIAAYFLADMGFSKEASQIKRIGNITESDIPGFIKVDFSPPVDYSEDKLEIIVRELQDRFLQQRRYTIRYQSRSGESRIWDVDRSELRFHNGTLYLFAFIPDWNSYRFNYWRNIDQNKIFRLDRIANIGAASDTHWISYDFPTLKFKYRMSGQLWNYQPRRKDEVITCKNPEEKYCDIEATIDYWFWFRQRILKYGKNARILTPENFAEEIEKEYREIFERLGNGEWVIGNR</sequence>
<reference evidence="1 2" key="1">
    <citation type="submission" date="2017-06" db="EMBL/GenBank/DDBJ databases">
        <title>Genome sequencing of cyanobaciteial culture collection at National Institute for Environmental Studies (NIES).</title>
        <authorList>
            <person name="Hirose Y."/>
            <person name="Shimura Y."/>
            <person name="Fujisawa T."/>
            <person name="Nakamura Y."/>
            <person name="Kawachi M."/>
        </authorList>
    </citation>
    <scope>NUCLEOTIDE SEQUENCE [LARGE SCALE GENOMIC DNA]</scope>
    <source>
        <strain evidence="1 2">NIES-267</strain>
    </source>
</reference>
<accession>A0A1Z4LRM0</accession>
<dbReference type="PANTHER" id="PTHR34580:SF1">
    <property type="entry name" value="PROTEIN PAFC"/>
    <property type="match status" value="1"/>
</dbReference>
<dbReference type="InterPro" id="IPR051534">
    <property type="entry name" value="CBASS_pafABC_assoc_protein"/>
</dbReference>
<protein>
    <submittedName>
        <fullName evidence="1">Uncharacterized protein</fullName>
    </submittedName>
</protein>
<gene>
    <name evidence="1" type="ORF">NIES267_33670</name>
</gene>
<dbReference type="PANTHER" id="PTHR34580">
    <property type="match status" value="1"/>
</dbReference>
<organism evidence="1 2">
    <name type="scientific">Calothrix parasitica NIES-267</name>
    <dbReference type="NCBI Taxonomy" id="1973488"/>
    <lineage>
        <taxon>Bacteria</taxon>
        <taxon>Bacillati</taxon>
        <taxon>Cyanobacteriota</taxon>
        <taxon>Cyanophyceae</taxon>
        <taxon>Nostocales</taxon>
        <taxon>Calotrichaceae</taxon>
        <taxon>Calothrix</taxon>
    </lineage>
</organism>
<dbReference type="OrthoDB" id="490715at2"/>
<proteinExistence type="predicted"/>